<dbReference type="Pfam" id="PF10755">
    <property type="entry name" value="DUF2585"/>
    <property type="match status" value="1"/>
</dbReference>
<dbReference type="GO" id="GO:0005886">
    <property type="term" value="C:plasma membrane"/>
    <property type="evidence" value="ECO:0007669"/>
    <property type="project" value="InterPro"/>
</dbReference>
<feature type="transmembrane region" description="Helical" evidence="5">
    <location>
        <begin position="54"/>
        <end position="72"/>
    </location>
</feature>
<gene>
    <name evidence="6" type="ORF">UY39_C0052G0003</name>
</gene>
<accession>A0A0G1YH44</accession>
<organism evidence="6 7">
    <name type="scientific">Candidatus Kaiserbacteria bacterium GW2011_GWC2_49_12</name>
    <dbReference type="NCBI Taxonomy" id="1618675"/>
    <lineage>
        <taxon>Bacteria</taxon>
        <taxon>Candidatus Kaiseribacteriota</taxon>
    </lineage>
</organism>
<keyword evidence="3 5" id="KW-1133">Transmembrane helix</keyword>
<sequence length="189" mass="21346">MSRVIFGALALVVLQVFVLYILGQPSICECDYIKVWEGVVLSSGNSQHLTDWYTFSHIIHGFLFYLGLWFFFPRLSIGIRFLLALGIEIGWEVFENTPIVIEHYRQQALAQGYIGDSIINSVMDTIAMVVGFLMAWKWPIFTVIVLGIGMEVFVGYSIRDNLALNVIGLLHQFEFIHVWQSGLNAPVGG</sequence>
<evidence type="ECO:0000256" key="1">
    <source>
        <dbReference type="ARBA" id="ARBA00022475"/>
    </source>
</evidence>
<dbReference type="AlphaFoldDB" id="A0A0G1YH44"/>
<proteinExistence type="predicted"/>
<evidence type="ECO:0000256" key="2">
    <source>
        <dbReference type="ARBA" id="ARBA00022692"/>
    </source>
</evidence>
<reference evidence="6 7" key="1">
    <citation type="journal article" date="2015" name="Nature">
        <title>rRNA introns, odd ribosomes, and small enigmatic genomes across a large radiation of phyla.</title>
        <authorList>
            <person name="Brown C.T."/>
            <person name="Hug L.A."/>
            <person name="Thomas B.C."/>
            <person name="Sharon I."/>
            <person name="Castelle C.J."/>
            <person name="Singh A."/>
            <person name="Wilkins M.J."/>
            <person name="Williams K.H."/>
            <person name="Banfield J.F."/>
        </authorList>
    </citation>
    <scope>NUCLEOTIDE SEQUENCE [LARGE SCALE GENOMIC DNA]</scope>
</reference>
<protein>
    <submittedName>
        <fullName evidence="6">Uncharacterized protein</fullName>
    </submittedName>
</protein>
<evidence type="ECO:0000256" key="5">
    <source>
        <dbReference type="SAM" id="Phobius"/>
    </source>
</evidence>
<dbReference type="PATRIC" id="fig|1618675.3.peg.617"/>
<keyword evidence="2 5" id="KW-0812">Transmembrane</keyword>
<keyword evidence="1" id="KW-1003">Cell membrane</keyword>
<name>A0A0G1YH44_9BACT</name>
<evidence type="ECO:0000313" key="6">
    <source>
        <dbReference type="EMBL" id="KKW05689.1"/>
    </source>
</evidence>
<evidence type="ECO:0000256" key="4">
    <source>
        <dbReference type="ARBA" id="ARBA00023136"/>
    </source>
</evidence>
<dbReference type="EMBL" id="LCPV01000052">
    <property type="protein sequence ID" value="KKW05689.1"/>
    <property type="molecule type" value="Genomic_DNA"/>
</dbReference>
<keyword evidence="4 5" id="KW-0472">Membrane</keyword>
<comment type="caution">
    <text evidence="6">The sequence shown here is derived from an EMBL/GenBank/DDBJ whole genome shotgun (WGS) entry which is preliminary data.</text>
</comment>
<dbReference type="NCBIfam" id="NF002099">
    <property type="entry name" value="PRK00944.1"/>
    <property type="match status" value="1"/>
</dbReference>
<evidence type="ECO:0000313" key="7">
    <source>
        <dbReference type="Proteomes" id="UP000034589"/>
    </source>
</evidence>
<dbReference type="Proteomes" id="UP000034589">
    <property type="component" value="Unassembled WGS sequence"/>
</dbReference>
<dbReference type="InterPro" id="IPR019691">
    <property type="entry name" value="DUF2585"/>
</dbReference>
<evidence type="ECO:0000256" key="3">
    <source>
        <dbReference type="ARBA" id="ARBA00022989"/>
    </source>
</evidence>